<proteinExistence type="inferred from homology"/>
<dbReference type="GO" id="GO:0017000">
    <property type="term" value="P:antibiotic biosynthetic process"/>
    <property type="evidence" value="ECO:0007669"/>
    <property type="project" value="UniProtKB-ARBA"/>
</dbReference>
<dbReference type="EMBL" id="CAJVPD010000237">
    <property type="protein sequence ID" value="CAG8381937.1"/>
    <property type="molecule type" value="Genomic_DNA"/>
</dbReference>
<evidence type="ECO:0000259" key="3">
    <source>
        <dbReference type="Pfam" id="PF12697"/>
    </source>
</evidence>
<dbReference type="GO" id="GO:0072330">
    <property type="term" value="P:monocarboxylic acid biosynthetic process"/>
    <property type="evidence" value="ECO:0007669"/>
    <property type="project" value="UniProtKB-ARBA"/>
</dbReference>
<dbReference type="PANTHER" id="PTHR22946:SF9">
    <property type="entry name" value="POLYKETIDE TRANSFERASE AF380"/>
    <property type="match status" value="1"/>
</dbReference>
<feature type="domain" description="AB hydrolase-1" evidence="3">
    <location>
        <begin position="32"/>
        <end position="269"/>
    </location>
</feature>
<organism evidence="4 5">
    <name type="scientific">Penicillium salamii</name>
    <dbReference type="NCBI Taxonomy" id="1612424"/>
    <lineage>
        <taxon>Eukaryota</taxon>
        <taxon>Fungi</taxon>
        <taxon>Dikarya</taxon>
        <taxon>Ascomycota</taxon>
        <taxon>Pezizomycotina</taxon>
        <taxon>Eurotiomycetes</taxon>
        <taxon>Eurotiomycetidae</taxon>
        <taxon>Eurotiales</taxon>
        <taxon>Aspergillaceae</taxon>
        <taxon>Penicillium</taxon>
    </lineage>
</organism>
<dbReference type="SUPFAM" id="SSF53474">
    <property type="entry name" value="alpha/beta-Hydrolases"/>
    <property type="match status" value="1"/>
</dbReference>
<name>A0A9W4NIZ8_9EURO</name>
<dbReference type="OrthoDB" id="542135at2759"/>
<dbReference type="PANTHER" id="PTHR22946">
    <property type="entry name" value="DIENELACTONE HYDROLASE DOMAIN-CONTAINING PROTEIN-RELATED"/>
    <property type="match status" value="1"/>
</dbReference>
<evidence type="ECO:0000313" key="4">
    <source>
        <dbReference type="EMBL" id="CAG8381937.1"/>
    </source>
</evidence>
<dbReference type="InterPro" id="IPR029058">
    <property type="entry name" value="AB_hydrolase_fold"/>
</dbReference>
<sequence length="301" mass="32895">MSNPNRINVQIPTTQSPLISWLYPSPNSQSIIILAHGLGATKELTLSNYASSFQKAGYTSLVFDYRCNGETEGHPRGLVDWEMQQEDWRSAITYARGLEGIDPDCVALFGTSFSGGHVIQLAAEDWRIRAVISQCPFTDGVRSSMTVGVRALPGLVWKGIWDSMFGNAVVKLVGKPGDVALMNAPDVLGTFPPLIPEGYAFQDEIPARLVLKLPFLRPGGYASKVQCPIFFGVCGTDSVAPAGPTLSYAKTAPKGVVRLYEGVGHFEIYYGDAFEKAIGHYLEFLRENLPVLKRSIEMLSD</sequence>
<dbReference type="InterPro" id="IPR000073">
    <property type="entry name" value="AB_hydrolase_1"/>
</dbReference>
<accession>A0A9W4NIZ8</accession>
<gene>
    <name evidence="4" type="ORF">PSALAMII_LOCUS5798</name>
</gene>
<reference evidence="4" key="1">
    <citation type="submission" date="2021-07" db="EMBL/GenBank/DDBJ databases">
        <authorList>
            <person name="Branca A.L. A."/>
        </authorList>
    </citation>
    <scope>NUCLEOTIDE SEQUENCE</scope>
</reference>
<protein>
    <recommendedName>
        <fullName evidence="3">AB hydrolase-1 domain-containing protein</fullName>
    </recommendedName>
</protein>
<dbReference type="GO" id="GO:0016788">
    <property type="term" value="F:hydrolase activity, acting on ester bonds"/>
    <property type="evidence" value="ECO:0007669"/>
    <property type="project" value="UniProtKB-ARBA"/>
</dbReference>
<evidence type="ECO:0000256" key="2">
    <source>
        <dbReference type="ARBA" id="ARBA00038115"/>
    </source>
</evidence>
<evidence type="ECO:0000256" key="1">
    <source>
        <dbReference type="ARBA" id="ARBA00022801"/>
    </source>
</evidence>
<dbReference type="Pfam" id="PF12697">
    <property type="entry name" value="Abhydrolase_6"/>
    <property type="match status" value="1"/>
</dbReference>
<comment type="caution">
    <text evidence="4">The sequence shown here is derived from an EMBL/GenBank/DDBJ whole genome shotgun (WGS) entry which is preliminary data.</text>
</comment>
<dbReference type="Gene3D" id="3.40.50.1820">
    <property type="entry name" value="alpha/beta hydrolase"/>
    <property type="match status" value="1"/>
</dbReference>
<dbReference type="AlphaFoldDB" id="A0A9W4NIZ8"/>
<keyword evidence="1" id="KW-0378">Hydrolase</keyword>
<dbReference type="InterPro" id="IPR050261">
    <property type="entry name" value="FrsA_esterase"/>
</dbReference>
<evidence type="ECO:0000313" key="5">
    <source>
        <dbReference type="Proteomes" id="UP001152592"/>
    </source>
</evidence>
<dbReference type="Proteomes" id="UP001152592">
    <property type="component" value="Unassembled WGS sequence"/>
</dbReference>
<comment type="similarity">
    <text evidence="2">Belongs to the AB hydrolase superfamily. FUS2 hydrolase family.</text>
</comment>